<keyword evidence="3" id="KW-0489">Methyltransferase</keyword>
<dbReference type="InterPro" id="IPR029063">
    <property type="entry name" value="SAM-dependent_MTases_sf"/>
</dbReference>
<dbReference type="Gene3D" id="3.40.50.150">
    <property type="entry name" value="Vaccinia Virus protein VP39"/>
    <property type="match status" value="1"/>
</dbReference>
<dbReference type="GO" id="GO:0008168">
    <property type="term" value="F:methyltransferase activity"/>
    <property type="evidence" value="ECO:0007669"/>
    <property type="project" value="UniProtKB-KW"/>
</dbReference>
<accession>A0AAN7CW16</accession>
<dbReference type="Pfam" id="PF13489">
    <property type="entry name" value="Methyltransf_23"/>
    <property type="match status" value="1"/>
</dbReference>
<keyword evidence="2" id="KW-1133">Transmembrane helix</keyword>
<dbReference type="AlphaFoldDB" id="A0AAN7CW16"/>
<dbReference type="Proteomes" id="UP001303647">
    <property type="component" value="Unassembled WGS sequence"/>
</dbReference>
<reference evidence="3" key="1">
    <citation type="journal article" date="2023" name="Mol. Phylogenet. Evol.">
        <title>Genome-scale phylogeny and comparative genomics of the fungal order Sordariales.</title>
        <authorList>
            <person name="Hensen N."/>
            <person name="Bonometti L."/>
            <person name="Westerberg I."/>
            <person name="Brannstrom I.O."/>
            <person name="Guillou S."/>
            <person name="Cros-Aarteil S."/>
            <person name="Calhoun S."/>
            <person name="Haridas S."/>
            <person name="Kuo A."/>
            <person name="Mondo S."/>
            <person name="Pangilinan J."/>
            <person name="Riley R."/>
            <person name="LaButti K."/>
            <person name="Andreopoulos B."/>
            <person name="Lipzen A."/>
            <person name="Chen C."/>
            <person name="Yan M."/>
            <person name="Daum C."/>
            <person name="Ng V."/>
            <person name="Clum A."/>
            <person name="Steindorff A."/>
            <person name="Ohm R.A."/>
            <person name="Martin F."/>
            <person name="Silar P."/>
            <person name="Natvig D.O."/>
            <person name="Lalanne C."/>
            <person name="Gautier V."/>
            <person name="Ament-Velasquez S.L."/>
            <person name="Kruys A."/>
            <person name="Hutchinson M.I."/>
            <person name="Powell A.J."/>
            <person name="Barry K."/>
            <person name="Miller A.N."/>
            <person name="Grigoriev I.V."/>
            <person name="Debuchy R."/>
            <person name="Gladieux P."/>
            <person name="Hiltunen Thoren M."/>
            <person name="Johannesson H."/>
        </authorList>
    </citation>
    <scope>NUCLEOTIDE SEQUENCE</scope>
    <source>
        <strain evidence="3">CBS 359.72</strain>
    </source>
</reference>
<name>A0AAN7CW16_9PEZI</name>
<evidence type="ECO:0000256" key="1">
    <source>
        <dbReference type="SAM" id="MobiDB-lite"/>
    </source>
</evidence>
<sequence length="302" mass="33344">MPLPPALASLVEPFLFMGLALSFLPPTILASLRARDWTTLLSPSRLRSAWFGRFWAHVGPTVRQNAEKNVVPLLQGRVTNGVIVPLSPEEHQQQQASSPPPPPHPPVSGTVLEVGPGSGMWVSLYTPQYLPAAGNENKIRKIYGVEPNTSVHPLLRAQVAAAGLDGDGSGTTYEVVPLGIEDLAVSGRVEPGTVDCVVTVMCLCSIPEPRRNIVQLYNFLRPGGRWYVYEHVRCFGWQGWGMRLYQAFLGIFWPQFIGGCEMCRDTGKWLKEAAPWSEVDLCQLDGEPWYFTMPHVIGVLTK</sequence>
<reference evidence="3" key="2">
    <citation type="submission" date="2023-05" db="EMBL/GenBank/DDBJ databases">
        <authorList>
            <consortium name="Lawrence Berkeley National Laboratory"/>
            <person name="Steindorff A."/>
            <person name="Hensen N."/>
            <person name="Bonometti L."/>
            <person name="Westerberg I."/>
            <person name="Brannstrom I.O."/>
            <person name="Guillou S."/>
            <person name="Cros-Aarteil S."/>
            <person name="Calhoun S."/>
            <person name="Haridas S."/>
            <person name="Kuo A."/>
            <person name="Mondo S."/>
            <person name="Pangilinan J."/>
            <person name="Riley R."/>
            <person name="Labutti K."/>
            <person name="Andreopoulos B."/>
            <person name="Lipzen A."/>
            <person name="Chen C."/>
            <person name="Yanf M."/>
            <person name="Daum C."/>
            <person name="Ng V."/>
            <person name="Clum A."/>
            <person name="Ohm R."/>
            <person name="Martin F."/>
            <person name="Silar P."/>
            <person name="Natvig D."/>
            <person name="Lalanne C."/>
            <person name="Gautier V."/>
            <person name="Ament-Velasquez S.L."/>
            <person name="Kruys A."/>
            <person name="Hutchinson M.I."/>
            <person name="Powell A.J."/>
            <person name="Barry K."/>
            <person name="Miller A.N."/>
            <person name="Grigoriev I.V."/>
            <person name="Debuchy R."/>
            <person name="Gladieux P."/>
            <person name="Thoren M.H."/>
            <person name="Johannesson H."/>
        </authorList>
    </citation>
    <scope>NUCLEOTIDE SEQUENCE</scope>
    <source>
        <strain evidence="3">CBS 359.72</strain>
    </source>
</reference>
<gene>
    <name evidence="3" type="ORF">C7999DRAFT_12993</name>
</gene>
<keyword evidence="2" id="KW-0812">Transmembrane</keyword>
<evidence type="ECO:0000313" key="4">
    <source>
        <dbReference type="Proteomes" id="UP001303647"/>
    </source>
</evidence>
<keyword evidence="3" id="KW-0808">Transferase</keyword>
<dbReference type="GO" id="GO:0032259">
    <property type="term" value="P:methylation"/>
    <property type="evidence" value="ECO:0007669"/>
    <property type="project" value="UniProtKB-KW"/>
</dbReference>
<evidence type="ECO:0000256" key="2">
    <source>
        <dbReference type="SAM" id="Phobius"/>
    </source>
</evidence>
<dbReference type="PANTHER" id="PTHR45036:SF1">
    <property type="entry name" value="METHYLTRANSFERASE LIKE 7A"/>
    <property type="match status" value="1"/>
</dbReference>
<proteinExistence type="predicted"/>
<dbReference type="EMBL" id="MU857628">
    <property type="protein sequence ID" value="KAK4249096.1"/>
    <property type="molecule type" value="Genomic_DNA"/>
</dbReference>
<organism evidence="3 4">
    <name type="scientific">Corynascus novoguineensis</name>
    <dbReference type="NCBI Taxonomy" id="1126955"/>
    <lineage>
        <taxon>Eukaryota</taxon>
        <taxon>Fungi</taxon>
        <taxon>Dikarya</taxon>
        <taxon>Ascomycota</taxon>
        <taxon>Pezizomycotina</taxon>
        <taxon>Sordariomycetes</taxon>
        <taxon>Sordariomycetidae</taxon>
        <taxon>Sordariales</taxon>
        <taxon>Chaetomiaceae</taxon>
        <taxon>Corynascus</taxon>
    </lineage>
</organism>
<dbReference type="InterPro" id="IPR052356">
    <property type="entry name" value="Thiol_S-MT"/>
</dbReference>
<dbReference type="SUPFAM" id="SSF53335">
    <property type="entry name" value="S-adenosyl-L-methionine-dependent methyltransferases"/>
    <property type="match status" value="1"/>
</dbReference>
<keyword evidence="4" id="KW-1185">Reference proteome</keyword>
<feature type="transmembrane region" description="Helical" evidence="2">
    <location>
        <begin position="14"/>
        <end position="32"/>
    </location>
</feature>
<protein>
    <submittedName>
        <fullName evidence="3">S-adenosyl-L-methionine-dependent methyltransferase</fullName>
    </submittedName>
</protein>
<keyword evidence="2" id="KW-0472">Membrane</keyword>
<dbReference type="PANTHER" id="PTHR45036">
    <property type="entry name" value="METHYLTRANSFERASE LIKE 7B"/>
    <property type="match status" value="1"/>
</dbReference>
<feature type="region of interest" description="Disordered" evidence="1">
    <location>
        <begin position="89"/>
        <end position="109"/>
    </location>
</feature>
<comment type="caution">
    <text evidence="3">The sequence shown here is derived from an EMBL/GenBank/DDBJ whole genome shotgun (WGS) entry which is preliminary data.</text>
</comment>
<evidence type="ECO:0000313" key="3">
    <source>
        <dbReference type="EMBL" id="KAK4249096.1"/>
    </source>
</evidence>